<reference evidence="2" key="1">
    <citation type="submission" date="2016-10" db="EMBL/GenBank/DDBJ databases">
        <authorList>
            <person name="Benchimol M."/>
            <person name="Almeida L.G."/>
            <person name="Vasconcelos A.T."/>
            <person name="Perreira-Neves A."/>
            <person name="Rosa I.A."/>
            <person name="Tasca T."/>
            <person name="Bogo M.R."/>
            <person name="de Souza W."/>
        </authorList>
    </citation>
    <scope>NUCLEOTIDE SEQUENCE [LARGE SCALE GENOMIC DNA]</scope>
    <source>
        <strain evidence="2">K</strain>
    </source>
</reference>
<dbReference type="PANTHER" id="PTHR43698:SF1">
    <property type="entry name" value="BLL4564 PROTEIN"/>
    <property type="match status" value="1"/>
</dbReference>
<dbReference type="Proteomes" id="UP000179807">
    <property type="component" value="Unassembled WGS sequence"/>
</dbReference>
<comment type="caution">
    <text evidence="2">The sequence shown here is derived from an EMBL/GenBank/DDBJ whole genome shotgun (WGS) entry which is preliminary data.</text>
</comment>
<dbReference type="GeneID" id="94847887"/>
<dbReference type="EMBL" id="MLAK01001414">
    <property type="protein sequence ID" value="OHS93322.1"/>
    <property type="molecule type" value="Genomic_DNA"/>
</dbReference>
<dbReference type="InterPro" id="IPR013096">
    <property type="entry name" value="Cupin_2"/>
</dbReference>
<dbReference type="Gene3D" id="2.60.120.10">
    <property type="entry name" value="Jelly Rolls"/>
    <property type="match status" value="1"/>
</dbReference>
<evidence type="ECO:0000259" key="1">
    <source>
        <dbReference type="Pfam" id="PF07883"/>
    </source>
</evidence>
<evidence type="ECO:0000313" key="3">
    <source>
        <dbReference type="Proteomes" id="UP000179807"/>
    </source>
</evidence>
<keyword evidence="3" id="KW-1185">Reference proteome</keyword>
<dbReference type="OrthoDB" id="2096797at2759"/>
<proteinExistence type="predicted"/>
<feature type="domain" description="Cupin type-2" evidence="1">
    <location>
        <begin position="43"/>
        <end position="100"/>
    </location>
</feature>
<dbReference type="RefSeq" id="XP_068346459.1">
    <property type="nucleotide sequence ID" value="XM_068513183.1"/>
</dbReference>
<accession>A0A1J4J1P1</accession>
<organism evidence="2 3">
    <name type="scientific">Tritrichomonas foetus</name>
    <dbReference type="NCBI Taxonomy" id="1144522"/>
    <lineage>
        <taxon>Eukaryota</taxon>
        <taxon>Metamonada</taxon>
        <taxon>Parabasalia</taxon>
        <taxon>Tritrichomonadida</taxon>
        <taxon>Tritrichomonadidae</taxon>
        <taxon>Tritrichomonas</taxon>
    </lineage>
</organism>
<dbReference type="VEuPathDB" id="TrichDB:TRFO_40402"/>
<dbReference type="SUPFAM" id="SSF51182">
    <property type="entry name" value="RmlC-like cupins"/>
    <property type="match status" value="1"/>
</dbReference>
<sequence length="135" mass="15092">MSQEFIPTFPIGTEFKSPNFTGRVFLGYLVEKNDVFPNAMANVTFEPGCRNSWHSHPDGQILLCTDGEGYYQEKGKKIQLLQKGDVVKILPNVVHWHGATPTSWFSHIACGVDSTKGPAVWLDPVSDEDYKSYSP</sequence>
<dbReference type="CDD" id="cd02233">
    <property type="entry name" value="cupin_HNL-like"/>
    <property type="match status" value="1"/>
</dbReference>
<name>A0A1J4J1P1_9EUKA</name>
<protein>
    <submittedName>
        <fullName evidence="2">Cupin</fullName>
    </submittedName>
</protein>
<dbReference type="InterPro" id="IPR011051">
    <property type="entry name" value="RmlC_Cupin_sf"/>
</dbReference>
<dbReference type="Pfam" id="PF07883">
    <property type="entry name" value="Cupin_2"/>
    <property type="match status" value="1"/>
</dbReference>
<dbReference type="PANTHER" id="PTHR43698">
    <property type="entry name" value="RIBD C-TERMINAL DOMAIN CONTAINING PROTEIN"/>
    <property type="match status" value="1"/>
</dbReference>
<dbReference type="InterPro" id="IPR014710">
    <property type="entry name" value="RmlC-like_jellyroll"/>
</dbReference>
<evidence type="ECO:0000313" key="2">
    <source>
        <dbReference type="EMBL" id="OHS93322.1"/>
    </source>
</evidence>
<gene>
    <name evidence="2" type="ORF">TRFO_40402</name>
</gene>
<dbReference type="InterPro" id="IPR047263">
    <property type="entry name" value="HNL-like_cupin"/>
</dbReference>
<dbReference type="AlphaFoldDB" id="A0A1J4J1P1"/>